<accession>X1ETL1</accession>
<name>X1ETL1_9ZZZZ</name>
<dbReference type="AlphaFoldDB" id="X1ETL1"/>
<comment type="caution">
    <text evidence="1">The sequence shown here is derived from an EMBL/GenBank/DDBJ whole genome shotgun (WGS) entry which is preliminary data.</text>
</comment>
<dbReference type="EMBL" id="BARU01006717">
    <property type="protein sequence ID" value="GAH35927.1"/>
    <property type="molecule type" value="Genomic_DNA"/>
</dbReference>
<protein>
    <submittedName>
        <fullName evidence="1">Uncharacterized protein</fullName>
    </submittedName>
</protein>
<proteinExistence type="predicted"/>
<sequence>MFNLAEAIAKAIDKIAERQEKQRPIWLYLTQAFEEEQKSKDVIDIKSTEIRRSVFSPEEKRCQYGACKGKEKGMVREYPINRDDVKLVPISPGSIFFKRDRWSGKILTVPANGISLEIFLICDGCIEEMRKQLTPSYLATLPFGDDWKSHISIKTW</sequence>
<evidence type="ECO:0000313" key="1">
    <source>
        <dbReference type="EMBL" id="GAH35927.1"/>
    </source>
</evidence>
<organism evidence="1">
    <name type="scientific">marine sediment metagenome</name>
    <dbReference type="NCBI Taxonomy" id="412755"/>
    <lineage>
        <taxon>unclassified sequences</taxon>
        <taxon>metagenomes</taxon>
        <taxon>ecological metagenomes</taxon>
    </lineage>
</organism>
<gene>
    <name evidence="1" type="ORF">S03H2_13233</name>
</gene>
<reference evidence="1" key="1">
    <citation type="journal article" date="2014" name="Front. Microbiol.">
        <title>High frequency of phylogenetically diverse reductive dehalogenase-homologous genes in deep subseafloor sedimentary metagenomes.</title>
        <authorList>
            <person name="Kawai M."/>
            <person name="Futagami T."/>
            <person name="Toyoda A."/>
            <person name="Takaki Y."/>
            <person name="Nishi S."/>
            <person name="Hori S."/>
            <person name="Arai W."/>
            <person name="Tsubouchi T."/>
            <person name="Morono Y."/>
            <person name="Uchiyama I."/>
            <person name="Ito T."/>
            <person name="Fujiyama A."/>
            <person name="Inagaki F."/>
            <person name="Takami H."/>
        </authorList>
    </citation>
    <scope>NUCLEOTIDE SEQUENCE</scope>
    <source>
        <strain evidence="1">Expedition CK06-06</strain>
    </source>
</reference>